<gene>
    <name evidence="3" type="ORF">EJA03_03515</name>
</gene>
<evidence type="ECO:0000256" key="1">
    <source>
        <dbReference type="SAM" id="Phobius"/>
    </source>
</evidence>
<protein>
    <submittedName>
        <fullName evidence="3">Pilus assembly protein</fullName>
    </submittedName>
</protein>
<keyword evidence="1" id="KW-0812">Transmembrane</keyword>
<keyword evidence="4" id="KW-1185">Reference proteome</keyword>
<keyword evidence="1" id="KW-0472">Membrane</keyword>
<evidence type="ECO:0000259" key="2">
    <source>
        <dbReference type="Pfam" id="PF07811"/>
    </source>
</evidence>
<keyword evidence="1" id="KW-1133">Transmembrane helix</keyword>
<dbReference type="AlphaFoldDB" id="A0A3R9F8P0"/>
<dbReference type="Pfam" id="PF07811">
    <property type="entry name" value="TadE"/>
    <property type="match status" value="1"/>
</dbReference>
<dbReference type="RefSeq" id="WP_125319865.1">
    <property type="nucleotide sequence ID" value="NZ_AP024890.1"/>
</dbReference>
<name>A0A3R9F8P0_9VIBR</name>
<accession>A0A3R9F8P0</accession>
<dbReference type="Proteomes" id="UP000269041">
    <property type="component" value="Unassembled WGS sequence"/>
</dbReference>
<comment type="caution">
    <text evidence="3">The sequence shown here is derived from an EMBL/GenBank/DDBJ whole genome shotgun (WGS) entry which is preliminary data.</text>
</comment>
<feature type="transmembrane region" description="Helical" evidence="1">
    <location>
        <begin position="12"/>
        <end position="36"/>
    </location>
</feature>
<feature type="domain" description="TadE-like" evidence="2">
    <location>
        <begin position="8"/>
        <end position="50"/>
    </location>
</feature>
<dbReference type="InterPro" id="IPR012495">
    <property type="entry name" value="TadE-like_dom"/>
</dbReference>
<dbReference type="EMBL" id="RSFA01000009">
    <property type="protein sequence ID" value="RSD32434.1"/>
    <property type="molecule type" value="Genomic_DNA"/>
</dbReference>
<evidence type="ECO:0000313" key="3">
    <source>
        <dbReference type="EMBL" id="RSD32434.1"/>
    </source>
</evidence>
<evidence type="ECO:0000313" key="4">
    <source>
        <dbReference type="Proteomes" id="UP000269041"/>
    </source>
</evidence>
<dbReference type="OrthoDB" id="5876298at2"/>
<proteinExistence type="predicted"/>
<sequence>MALRRQSGSQTIEFVMVILPLMMVFLVGFEVVRLMWVTMIFESAVSSAMRNARTMTPSSFVEEQISDQIAKFPLLTAGNIQIDIPRYADSVASLVSGDLISSHQATIAEYKIRYHFHFLLAPRLSEAFPSVTTLNRTVMVSYDA</sequence>
<organism evidence="3 4">
    <name type="scientific">Vibrio pectenicida</name>
    <dbReference type="NCBI Taxonomy" id="62763"/>
    <lineage>
        <taxon>Bacteria</taxon>
        <taxon>Pseudomonadati</taxon>
        <taxon>Pseudomonadota</taxon>
        <taxon>Gammaproteobacteria</taxon>
        <taxon>Vibrionales</taxon>
        <taxon>Vibrionaceae</taxon>
        <taxon>Vibrio</taxon>
    </lineage>
</organism>
<reference evidence="3 4" key="1">
    <citation type="submission" date="2018-12" db="EMBL/GenBank/DDBJ databases">
        <title>Genomic taxonomy of the Vibrionaceae family.</title>
        <authorList>
            <person name="Gomez-Gil B."/>
            <person name="Enciso-Ibarra K."/>
        </authorList>
    </citation>
    <scope>NUCLEOTIDE SEQUENCE [LARGE SCALE GENOMIC DNA]</scope>
    <source>
        <strain evidence="3 4">CAIM 594</strain>
    </source>
</reference>